<evidence type="ECO:0000256" key="4">
    <source>
        <dbReference type="SAM" id="SignalP"/>
    </source>
</evidence>
<evidence type="ECO:0000256" key="2">
    <source>
        <dbReference type="ARBA" id="ARBA00022448"/>
    </source>
</evidence>
<dbReference type="EMBL" id="JAVDXQ010000001">
    <property type="protein sequence ID" value="MDR7295055.1"/>
    <property type="molecule type" value="Genomic_DNA"/>
</dbReference>
<dbReference type="InterPro" id="IPR030678">
    <property type="entry name" value="Peptide/Ni-bd"/>
</dbReference>
<comment type="caution">
    <text evidence="6">The sequence shown here is derived from an EMBL/GenBank/DDBJ whole genome shotgun (WGS) entry which is preliminary data.</text>
</comment>
<evidence type="ECO:0000256" key="1">
    <source>
        <dbReference type="ARBA" id="ARBA00005695"/>
    </source>
</evidence>
<protein>
    <submittedName>
        <fullName evidence="6">Peptide/nickel transport system substrate-binding protein</fullName>
    </submittedName>
</protein>
<evidence type="ECO:0000256" key="3">
    <source>
        <dbReference type="ARBA" id="ARBA00022729"/>
    </source>
</evidence>
<keyword evidence="2" id="KW-0813">Transport</keyword>
<keyword evidence="3 4" id="KW-0732">Signal</keyword>
<sequence>MHRLFAALLVLATSLTQAQTLRWTAQGDLQTLDPHSQNELMTNSLNNQVYEYLVRRMRDQSLGPSLATEWTQVNPLLWRVKLRAGVKFHDGSPFSAEDVVFSMQRLRDANSPFRVYANAVGMPKAVDPLTVEFTLTKPNPIFAEHLINLMVMNKRWCEAHKVTRPLNFKEKEDNYANLHTNGTGPFMLVSREPGVKTTYKRNPAWWGRTAADQGNVQEFTFVPIGNDATRTAALITGEVDLVLDPPSRDIERLRRSAGLKVVDGTENRLVFIGMDQTRDSLLYGRAPGGKNPFKDVRVRRALYQAIDIEAIKTKLMAGYAVPTGALTPSAIGSYNDPALETRLPFDLAAARKLMVEAGYPDGFEVTMDCPNNRYINDEKLCIAVASMWAQLKVKVRVNAMTRTLFFPKVEKFDTSLYLAGWGGGTVDAEVMLTPVLRNRGEQGVGVGNYSGIVNDKGDALAAASSIETDPAKRQALVKAALQAYREQVNLIPLHRQVIPWAMKAGISVPHSPANWLSVDWVKVSAK</sequence>
<feature type="chain" id="PRO_5046235582" evidence="4">
    <location>
        <begin position="19"/>
        <end position="526"/>
    </location>
</feature>
<dbReference type="Gene3D" id="3.40.190.10">
    <property type="entry name" value="Periplasmic binding protein-like II"/>
    <property type="match status" value="1"/>
</dbReference>
<accession>A0ABU1Z371</accession>
<evidence type="ECO:0000259" key="5">
    <source>
        <dbReference type="Pfam" id="PF00496"/>
    </source>
</evidence>
<dbReference type="RefSeq" id="WP_310340981.1">
    <property type="nucleotide sequence ID" value="NZ_JAVDXQ010000001.1"/>
</dbReference>
<feature type="domain" description="Solute-binding protein family 5" evidence="5">
    <location>
        <begin position="63"/>
        <end position="440"/>
    </location>
</feature>
<dbReference type="InterPro" id="IPR039424">
    <property type="entry name" value="SBP_5"/>
</dbReference>
<dbReference type="SUPFAM" id="SSF53850">
    <property type="entry name" value="Periplasmic binding protein-like II"/>
    <property type="match status" value="1"/>
</dbReference>
<proteinExistence type="inferred from homology"/>
<dbReference type="InterPro" id="IPR000914">
    <property type="entry name" value="SBP_5_dom"/>
</dbReference>
<dbReference type="Pfam" id="PF00496">
    <property type="entry name" value="SBP_bac_5"/>
    <property type="match status" value="1"/>
</dbReference>
<dbReference type="PIRSF" id="PIRSF002741">
    <property type="entry name" value="MppA"/>
    <property type="match status" value="1"/>
</dbReference>
<comment type="similarity">
    <text evidence="1">Belongs to the bacterial solute-binding protein 5 family.</text>
</comment>
<dbReference type="PANTHER" id="PTHR30290">
    <property type="entry name" value="PERIPLASMIC BINDING COMPONENT OF ABC TRANSPORTER"/>
    <property type="match status" value="1"/>
</dbReference>
<reference evidence="6 7" key="1">
    <citation type="submission" date="2023-07" db="EMBL/GenBank/DDBJ databases">
        <title>Sorghum-associated microbial communities from plants grown in Nebraska, USA.</title>
        <authorList>
            <person name="Schachtman D."/>
        </authorList>
    </citation>
    <scope>NUCLEOTIDE SEQUENCE [LARGE SCALE GENOMIC DNA]</scope>
    <source>
        <strain evidence="6 7">BE310</strain>
    </source>
</reference>
<dbReference type="Gene3D" id="3.10.105.10">
    <property type="entry name" value="Dipeptide-binding Protein, Domain 3"/>
    <property type="match status" value="1"/>
</dbReference>
<dbReference type="PANTHER" id="PTHR30290:SF9">
    <property type="entry name" value="OLIGOPEPTIDE-BINDING PROTEIN APPA"/>
    <property type="match status" value="1"/>
</dbReference>
<organism evidence="6 7">
    <name type="scientific">Pelomonas aquatica</name>
    <dbReference type="NCBI Taxonomy" id="431058"/>
    <lineage>
        <taxon>Bacteria</taxon>
        <taxon>Pseudomonadati</taxon>
        <taxon>Pseudomonadota</taxon>
        <taxon>Betaproteobacteria</taxon>
        <taxon>Burkholderiales</taxon>
        <taxon>Sphaerotilaceae</taxon>
        <taxon>Roseateles</taxon>
    </lineage>
</organism>
<name>A0ABU1Z371_9BURK</name>
<evidence type="ECO:0000313" key="6">
    <source>
        <dbReference type="EMBL" id="MDR7295055.1"/>
    </source>
</evidence>
<feature type="signal peptide" evidence="4">
    <location>
        <begin position="1"/>
        <end position="18"/>
    </location>
</feature>
<dbReference type="CDD" id="cd08498">
    <property type="entry name" value="PBP2_NikA_DppA_OppA_like_2"/>
    <property type="match status" value="1"/>
</dbReference>
<gene>
    <name evidence="6" type="ORF">J2X16_000376</name>
</gene>
<keyword evidence="7" id="KW-1185">Reference proteome</keyword>
<evidence type="ECO:0000313" key="7">
    <source>
        <dbReference type="Proteomes" id="UP001180536"/>
    </source>
</evidence>
<dbReference type="Proteomes" id="UP001180536">
    <property type="component" value="Unassembled WGS sequence"/>
</dbReference>